<dbReference type="AlphaFoldDB" id="A0A6L5JVE8"/>
<dbReference type="OrthoDB" id="433681at2"/>
<evidence type="ECO:0000313" key="3">
    <source>
        <dbReference type="Proteomes" id="UP000480275"/>
    </source>
</evidence>
<dbReference type="Proteomes" id="UP000480275">
    <property type="component" value="Unassembled WGS sequence"/>
</dbReference>
<dbReference type="PANTHER" id="PTHR43685:SF2">
    <property type="entry name" value="GLYCOSYLTRANSFERASE 2-LIKE DOMAIN-CONTAINING PROTEIN"/>
    <property type="match status" value="1"/>
</dbReference>
<dbReference type="InterPro" id="IPR029044">
    <property type="entry name" value="Nucleotide-diphossugar_trans"/>
</dbReference>
<dbReference type="Gene3D" id="3.90.550.10">
    <property type="entry name" value="Spore Coat Polysaccharide Biosynthesis Protein SpsA, Chain A"/>
    <property type="match status" value="1"/>
</dbReference>
<feature type="domain" description="Glycosyltransferase 2-like" evidence="1">
    <location>
        <begin position="3"/>
        <end position="125"/>
    </location>
</feature>
<dbReference type="CDD" id="cd00761">
    <property type="entry name" value="Glyco_tranf_GTA_type"/>
    <property type="match status" value="1"/>
</dbReference>
<name>A0A6L5JVE8_RHOTE</name>
<protein>
    <submittedName>
        <fullName evidence="2">Glycosyltransferase</fullName>
    </submittedName>
</protein>
<evidence type="ECO:0000313" key="2">
    <source>
        <dbReference type="EMBL" id="MQY51036.1"/>
    </source>
</evidence>
<comment type="caution">
    <text evidence="2">The sequence shown here is derived from an EMBL/GenBank/DDBJ whole genome shotgun (WGS) entry which is preliminary data.</text>
</comment>
<organism evidence="2 3">
    <name type="scientific">Rhodocyclus tenuis</name>
    <name type="common">Rhodospirillum tenue</name>
    <dbReference type="NCBI Taxonomy" id="1066"/>
    <lineage>
        <taxon>Bacteria</taxon>
        <taxon>Pseudomonadati</taxon>
        <taxon>Pseudomonadota</taxon>
        <taxon>Betaproteobacteria</taxon>
        <taxon>Rhodocyclales</taxon>
        <taxon>Rhodocyclaceae</taxon>
        <taxon>Rhodocyclus</taxon>
    </lineage>
</organism>
<dbReference type="Pfam" id="PF00535">
    <property type="entry name" value="Glycos_transf_2"/>
    <property type="match status" value="1"/>
</dbReference>
<dbReference type="PANTHER" id="PTHR43685">
    <property type="entry name" value="GLYCOSYLTRANSFERASE"/>
    <property type="match status" value="1"/>
</dbReference>
<proteinExistence type="predicted"/>
<dbReference type="InterPro" id="IPR001173">
    <property type="entry name" value="Glyco_trans_2-like"/>
</dbReference>
<evidence type="ECO:0000259" key="1">
    <source>
        <dbReference type="Pfam" id="PF00535"/>
    </source>
</evidence>
<sequence length="323" mass="35497">MISVVIPLYNKRSTIGAAIDSVLTQSVDNWELIVVDDGSTDDGGEVVSRYADPRIRFVSKANGGVSTARNEGVALAAHDLVAFLDADDSWHPEHLASLLELRGRCPDACLLGCAYFITNDAGHTRKICVNEAEIDSETAEVGNYFRFAAGKDRPLLTSAVAVSKSALLATGGFPVGVAAGEDIITWARLAYAGKVAYSKRATVYYVLPAISRKRTARDIRRPQLPDHVGDELRRLGAQRHSFGRSLDAYRGDWHRMRAILFLELGDRAGFVRELLIAIATSGIALRDFANMVLLPLPETLRGEVLSLWRQRHAMRSLVRRPRS</sequence>
<dbReference type="EMBL" id="WIXJ01000002">
    <property type="protein sequence ID" value="MQY51036.1"/>
    <property type="molecule type" value="Genomic_DNA"/>
</dbReference>
<dbReference type="SUPFAM" id="SSF53448">
    <property type="entry name" value="Nucleotide-diphospho-sugar transferases"/>
    <property type="match status" value="1"/>
</dbReference>
<dbReference type="InterPro" id="IPR050834">
    <property type="entry name" value="Glycosyltransf_2"/>
</dbReference>
<reference evidence="2 3" key="1">
    <citation type="submission" date="2019-10" db="EMBL/GenBank/DDBJ databases">
        <title>Whole-genome sequence of the purple nonsulfur photosynthetic bacterium Rhodocyclus tenuis.</title>
        <authorList>
            <person name="Kyndt J.A."/>
            <person name="Meyer T.E."/>
        </authorList>
    </citation>
    <scope>NUCLEOTIDE SEQUENCE [LARGE SCALE GENOMIC DNA]</scope>
    <source>
        <strain evidence="2 3">DSM 110</strain>
    </source>
</reference>
<gene>
    <name evidence="2" type="ORF">GHK24_04485</name>
</gene>
<accession>A0A6L5JVE8</accession>